<dbReference type="InterPro" id="IPR043472">
    <property type="entry name" value="Macro_dom-like"/>
</dbReference>
<dbReference type="InterPro" id="IPR057044">
    <property type="entry name" value="PARP14_KH_1"/>
</dbReference>
<dbReference type="GO" id="GO:0003714">
    <property type="term" value="F:transcription corepressor activity"/>
    <property type="evidence" value="ECO:0007669"/>
    <property type="project" value="TreeGrafter"/>
</dbReference>
<dbReference type="PROSITE" id="PS51059">
    <property type="entry name" value="PARP_CATALYTIC"/>
    <property type="match status" value="1"/>
</dbReference>
<feature type="compositionally biased region" description="Low complexity" evidence="8">
    <location>
        <begin position="178"/>
        <end position="191"/>
    </location>
</feature>
<dbReference type="SMART" id="SM00506">
    <property type="entry name" value="A1pp"/>
    <property type="match status" value="3"/>
</dbReference>
<dbReference type="SUPFAM" id="SSF117839">
    <property type="entry name" value="WWE domain"/>
    <property type="match status" value="1"/>
</dbReference>
<comment type="subcellular location">
    <subcellularLocation>
        <location evidence="1">Nucleus</location>
    </subcellularLocation>
</comment>
<evidence type="ECO:0000256" key="2">
    <source>
        <dbReference type="ARBA" id="ARBA00022676"/>
    </source>
</evidence>
<feature type="compositionally biased region" description="Basic and acidic residues" evidence="8">
    <location>
        <begin position="312"/>
        <end position="321"/>
    </location>
</feature>
<dbReference type="InterPro" id="IPR012677">
    <property type="entry name" value="Nucleotide-bd_a/b_plait_sf"/>
</dbReference>
<keyword evidence="4 7" id="KW-0520">NAD</keyword>
<feature type="domain" description="Macro" evidence="12">
    <location>
        <begin position="1164"/>
        <end position="1349"/>
    </location>
</feature>
<dbReference type="Pfam" id="PF23085">
    <property type="entry name" value="RRM_PARP14_3"/>
    <property type="match status" value="3"/>
</dbReference>
<evidence type="ECO:0000256" key="4">
    <source>
        <dbReference type="ARBA" id="ARBA00023027"/>
    </source>
</evidence>
<dbReference type="CDD" id="cd02903">
    <property type="entry name" value="Macro_BAL-like"/>
    <property type="match status" value="1"/>
</dbReference>
<proteinExistence type="predicted"/>
<dbReference type="GO" id="GO:1990404">
    <property type="term" value="F:NAD+-protein mono-ADP-ribosyltransferase activity"/>
    <property type="evidence" value="ECO:0007669"/>
    <property type="project" value="TreeGrafter"/>
</dbReference>
<dbReference type="SUPFAM" id="SSF52949">
    <property type="entry name" value="Macro domain-like"/>
    <property type="match status" value="3"/>
</dbReference>
<dbReference type="GO" id="GO:0070212">
    <property type="term" value="P:protein poly-ADP-ribosylation"/>
    <property type="evidence" value="ECO:0007669"/>
    <property type="project" value="TreeGrafter"/>
</dbReference>
<keyword evidence="14" id="KW-1185">Reference proteome</keyword>
<dbReference type="EMBL" id="CACVKT020009997">
    <property type="protein sequence ID" value="CAC5424295.1"/>
    <property type="molecule type" value="Genomic_DNA"/>
</dbReference>
<dbReference type="CDD" id="cd02907">
    <property type="entry name" value="Macro_Af1521_BAL-like"/>
    <property type="match status" value="1"/>
</dbReference>
<evidence type="ECO:0000259" key="9">
    <source>
        <dbReference type="PROSITE" id="PS50102"/>
    </source>
</evidence>
<feature type="domain" description="Macro" evidence="12">
    <location>
        <begin position="1593"/>
        <end position="1780"/>
    </location>
</feature>
<dbReference type="Proteomes" id="UP000507470">
    <property type="component" value="Unassembled WGS sequence"/>
</dbReference>
<dbReference type="InterPro" id="IPR052056">
    <property type="entry name" value="Mono-ARTD/PARP"/>
</dbReference>
<keyword evidence="2 7" id="KW-0328">Glycosyltransferase</keyword>
<dbReference type="EC" id="2.4.2.-" evidence="7"/>
<dbReference type="Gene3D" id="3.30.720.50">
    <property type="match status" value="1"/>
</dbReference>
<evidence type="ECO:0000256" key="1">
    <source>
        <dbReference type="ARBA" id="ARBA00004123"/>
    </source>
</evidence>
<dbReference type="PANTHER" id="PTHR14453:SF102">
    <property type="entry name" value="PROTEIN MONO-ADP-RIBOSYLTRANSFERASE PARP14-LIKE"/>
    <property type="match status" value="1"/>
</dbReference>
<feature type="domain" description="RRM" evidence="9">
    <location>
        <begin position="427"/>
        <end position="501"/>
    </location>
</feature>
<dbReference type="SMART" id="SM00360">
    <property type="entry name" value="RRM"/>
    <property type="match status" value="4"/>
</dbReference>
<feature type="compositionally biased region" description="Acidic residues" evidence="8">
    <location>
        <begin position="295"/>
        <end position="311"/>
    </location>
</feature>
<dbReference type="FunFam" id="3.90.228.10:FF:000008">
    <property type="entry name" value="Poly [ADP-ribose] polymerase"/>
    <property type="match status" value="1"/>
</dbReference>
<feature type="compositionally biased region" description="Basic and acidic residues" evidence="8">
    <location>
        <begin position="1551"/>
        <end position="1561"/>
    </location>
</feature>
<dbReference type="Gene3D" id="3.30.70.330">
    <property type="match status" value="3"/>
</dbReference>
<organism evidence="13 14">
    <name type="scientific">Mytilus coruscus</name>
    <name type="common">Sea mussel</name>
    <dbReference type="NCBI Taxonomy" id="42192"/>
    <lineage>
        <taxon>Eukaryota</taxon>
        <taxon>Metazoa</taxon>
        <taxon>Spiralia</taxon>
        <taxon>Lophotrochozoa</taxon>
        <taxon>Mollusca</taxon>
        <taxon>Bivalvia</taxon>
        <taxon>Autobranchia</taxon>
        <taxon>Pteriomorphia</taxon>
        <taxon>Mytilida</taxon>
        <taxon>Mytiloidea</taxon>
        <taxon>Mytilidae</taxon>
        <taxon>Mytilinae</taxon>
        <taxon>Mytilus</taxon>
    </lineage>
</organism>
<evidence type="ECO:0000259" key="10">
    <source>
        <dbReference type="PROSITE" id="PS50918"/>
    </source>
</evidence>
<feature type="domain" description="PARP catalytic" evidence="11">
    <location>
        <begin position="2030"/>
        <end position="2230"/>
    </location>
</feature>
<protein>
    <recommendedName>
        <fullName evidence="7">Poly [ADP-ribose] polymerase</fullName>
        <shortName evidence="7">PARP</shortName>
        <ecNumber evidence="7">2.4.2.-</ecNumber>
    </recommendedName>
</protein>
<evidence type="ECO:0000256" key="8">
    <source>
        <dbReference type="SAM" id="MobiDB-lite"/>
    </source>
</evidence>
<dbReference type="Gene3D" id="3.90.228.10">
    <property type="match status" value="1"/>
</dbReference>
<feature type="domain" description="Macro" evidence="12">
    <location>
        <begin position="1365"/>
        <end position="1550"/>
    </location>
</feature>
<dbReference type="SUPFAM" id="SSF54928">
    <property type="entry name" value="RNA-binding domain, RBD"/>
    <property type="match status" value="2"/>
</dbReference>
<gene>
    <name evidence="13" type="ORF">MCOR_56214</name>
</gene>
<feature type="region of interest" description="Disordered" evidence="8">
    <location>
        <begin position="109"/>
        <end position="323"/>
    </location>
</feature>
<keyword evidence="6" id="KW-0694">RNA-binding</keyword>
<dbReference type="Pfam" id="PF23254">
    <property type="entry name" value="KH_PARP14_8"/>
    <property type="match status" value="1"/>
</dbReference>
<dbReference type="SUPFAM" id="SSF56399">
    <property type="entry name" value="ADP-ribosylation"/>
    <property type="match status" value="1"/>
</dbReference>
<feature type="region of interest" description="Disordered" evidence="8">
    <location>
        <begin position="1551"/>
        <end position="1583"/>
    </location>
</feature>
<dbReference type="GO" id="GO:0005634">
    <property type="term" value="C:nucleus"/>
    <property type="evidence" value="ECO:0007669"/>
    <property type="project" value="UniProtKB-SubCell"/>
</dbReference>
<dbReference type="Pfam" id="PF00644">
    <property type="entry name" value="PARP"/>
    <property type="match status" value="1"/>
</dbReference>
<dbReference type="InterPro" id="IPR002589">
    <property type="entry name" value="Macro_dom"/>
</dbReference>
<feature type="compositionally biased region" description="Polar residues" evidence="8">
    <location>
        <begin position="238"/>
        <end position="248"/>
    </location>
</feature>
<name>A0A6J8EXT0_MYTCO</name>
<dbReference type="Pfam" id="PF23084">
    <property type="entry name" value="KH_PARP14_1"/>
    <property type="match status" value="1"/>
</dbReference>
<sequence>MSNAELRQKICEKCILIKGFNRETAFNGIRQIFTNAWRGTRVNRTANYDFKNQELIVQFFSTEDAQKYIRKIREIEHSPDEILYISACELPCDIPDEWLQKPDCESSYPITGPPNHHGSFTGLQQPPSYSLIYPNQGLQTNPSNQGLGTDPSVPSLQQPAGPHGFPPYNPQYDPRYMQQHGHNPQNPHQQQFYPHGMQWNQYPPGTPNTGGPSPNQEKGPLRPQQQGQWGSHPHQGNYMYNSPYSPYQGQGHPYGFDPHQEVQEFVPHGNPNFYPEQTEKEEPTEAQSSSPNTEYLEEEIPVQQEEKDENSDEGKPEEKLRKTTTNMLKVTKLPPNTTAEFLENFFENTRKFGGGDVEDVEYDEETRTAIITFEEDEAVEIVLKKIPILFNKKAIEVSAHIVNVEEPMDITEEYESNLSTSEPAPTCTIEVRGMTDRTTQDTIMYYFESKKGANADVENIEYIEDKDMYLVTFEEEEAVNRVLEKSNMVDGTKLQIKKHIPPKRYPNKALVKGFNSKTTKDGIINFLEARTKLDVEGVDFGDEDSGMAIVTFCEPIDIGDIQTACKKKALDGSYLTVHPVVVTNCIVVRGFSEKTTESGLEYYFDNKRKSGVEGVTDVKMNKDEDYCVIYFENAEDALLACKRSHTIDNCTLKVQVFYDCLGVPADNEGPKFKPLPSLVITDINKHKVNFLTHSVQYKEALEQKLELSHAKITWPSSISDSKIIIECTLTKETEDCRKLAKSWEDDIKMHLSTHVDAMVTEKHTTLQEAWSGVMQKLREINISDPEDVSVSVEKPPACEIVVVGLKKAVKEVSDNIKQFINEVSEDLDREKKLVTEKVPLKHHQLLYLDFSKFIDNIRQNFNKMEISIDTREGVIIFHGLSGNVNNAKISMFEKVQSLVSVDVGKKSPGYIKFLNRRDVKTFVGKEIKSQGFIGVWDIQKNTITMYAMSDEEAVAATIVLKDCVIETEIPVENPQKPLLQSYKWSQHVQAINEEYQRKPVIIEIITDSNQGEIIVYCTSRGEAGLLREKIQDFFYHNTEKQIRIDFPPAQLKFLNDHMSGEVSRLESDLRRRHVIVTVKSDDVLVKGNAQGIQEAKDEVKALVNKILKTKHSINQPGLQDLVNSSQGKSKLNQVGIRAGVVISSNEDEKSYGKHIRSRSSTGLDERAVYTAAGGQEVIVVKGDITALDIDVIVNGANKDLKHSGGLAKVLITKGGKSIQDECDLFISNSGQLSEGECYCSKPGTLKCQMIVHAVGPSWQGGSNREEDLLHKCVEKAIVDTEKKKYTTIAIPALCTGIFGYPANQATRAIVQAVRDYFKRSKTSIVETVYLCDVNESSVDLFVKAGDKLFNPRTDGGRKASGGGNRHSGGWSAKGNIKIKIEKGELAKMEIDAIVNTTSRDLNLSAGLVSQSLLRAGGSGLQDECKKKYPRGVNSGEVAVTNGGNLKCKIVLHGCLEPWRPDGSTIKILETFVNGCLTMADSNHCNSVAFPALGTGNLGYPKDLVAKHMFSCVENFSGQTPKSSIKEVKFVLYFKDDQVVKAFEDEERLRQGLERQNQDSRHQQPGGFQHRNKAGNQKPKNVPIQPALKHDVGANTMYSVDIGNLVFKIYQGDITSVKVDVIVNGTNTELDLYKGAVANAIRTKGGKELEDQLKSQRKAMGKDGIAVTTNPSSKSLPCGAVIHIDMTDLNPSGHAALKPVTLKDKVKKALKKSEELKKAIVAFPALGTSNSNVTVKEAAEQMFKAVEKFNSKPILHVKEVHVVIFQQKMMTDFMAAIKECVDNSTNNNKGYVGRFLNWVSGGYIAGEKEIKVSTEERRSSAQALMGKHSAAQALVERKIDDKVTFVIYSKDQRAADGAIKMIEAAIVEDHIEKSVPAKIIKEFTNDQIAEVKKLEQTDKVTVTVDKTNEKITIKGMTKFVATAMDKVNDIIRKAEQGKQNIQKATLVKDIAQWYFMDDDNGKTELKEYPDDVTVILETALMKQQPQASFFDSDGNKYIVDFDSYEEYPAADPTDTVKVLRKSKLVDKTFEPPATWTHMDEKENLKVVPLVSTDQEYKDVVKKFTDTARGVKVEFVKIERVQNKTLYQQYIAKKKSVDATNKPGHQNERLLWHGFAKDAMDSINRYGFNRSYCGKNLTAYGLGVYFAVDVAYSIRDTYSVPDENKHKRMYLCRVLVGEYAQGNPNVKVPPPKATGSHILYDTVTDNMTTPAMFIIFHDSQAFPEYLVTFKKL</sequence>
<dbReference type="InterPro" id="IPR037197">
    <property type="entry name" value="WWE_dom_sf"/>
</dbReference>
<evidence type="ECO:0000313" key="14">
    <source>
        <dbReference type="Proteomes" id="UP000507470"/>
    </source>
</evidence>
<dbReference type="InterPro" id="IPR012317">
    <property type="entry name" value="Poly(ADP-ribose)pol_cat_dom"/>
</dbReference>
<dbReference type="GO" id="GO:0010629">
    <property type="term" value="P:negative regulation of gene expression"/>
    <property type="evidence" value="ECO:0007669"/>
    <property type="project" value="TreeGrafter"/>
</dbReference>
<dbReference type="Pfam" id="PF01661">
    <property type="entry name" value="Macro"/>
    <property type="match status" value="3"/>
</dbReference>
<dbReference type="GO" id="GO:0003950">
    <property type="term" value="F:NAD+ poly-ADP-ribosyltransferase activity"/>
    <property type="evidence" value="ECO:0007669"/>
    <property type="project" value="UniProtKB-UniRule"/>
</dbReference>
<feature type="domain" description="WWE" evidence="10">
    <location>
        <begin position="1938"/>
        <end position="2020"/>
    </location>
</feature>
<evidence type="ECO:0000256" key="6">
    <source>
        <dbReference type="PROSITE-ProRule" id="PRU00176"/>
    </source>
</evidence>
<dbReference type="CDD" id="cd01439">
    <property type="entry name" value="TCCD_inducible_PARP_like"/>
    <property type="match status" value="1"/>
</dbReference>
<dbReference type="PROSITE" id="PS50918">
    <property type="entry name" value="WWE"/>
    <property type="match status" value="1"/>
</dbReference>
<feature type="compositionally biased region" description="Polar residues" evidence="8">
    <location>
        <begin position="136"/>
        <end position="158"/>
    </location>
</feature>
<dbReference type="InterPro" id="IPR057049">
    <property type="entry name" value="PARP14_KH_8"/>
</dbReference>
<keyword evidence="3 7" id="KW-0808">Transferase</keyword>
<evidence type="ECO:0000259" key="11">
    <source>
        <dbReference type="PROSITE" id="PS51059"/>
    </source>
</evidence>
<dbReference type="GO" id="GO:0003723">
    <property type="term" value="F:RNA binding"/>
    <property type="evidence" value="ECO:0007669"/>
    <property type="project" value="UniProtKB-UniRule"/>
</dbReference>
<keyword evidence="5" id="KW-0539">Nucleus</keyword>
<accession>A0A6J8EXT0</accession>
<evidence type="ECO:0000256" key="7">
    <source>
        <dbReference type="RuleBase" id="RU362114"/>
    </source>
</evidence>
<evidence type="ECO:0000259" key="12">
    <source>
        <dbReference type="PROSITE" id="PS51154"/>
    </source>
</evidence>
<evidence type="ECO:0000313" key="13">
    <source>
        <dbReference type="EMBL" id="CAC5424295.1"/>
    </source>
</evidence>
<dbReference type="OrthoDB" id="6159649at2759"/>
<dbReference type="PANTHER" id="PTHR14453">
    <property type="entry name" value="PARP/ZINC FINGER CCCH TYPE DOMAIN CONTAINING PROTEIN"/>
    <property type="match status" value="1"/>
</dbReference>
<dbReference type="InterPro" id="IPR000504">
    <property type="entry name" value="RRM_dom"/>
</dbReference>
<dbReference type="InterPro" id="IPR004170">
    <property type="entry name" value="WWE_dom"/>
</dbReference>
<reference evidence="13 14" key="1">
    <citation type="submission" date="2020-06" db="EMBL/GenBank/DDBJ databases">
        <authorList>
            <person name="Li R."/>
            <person name="Bekaert M."/>
        </authorList>
    </citation>
    <scope>NUCLEOTIDE SEQUENCE [LARGE SCALE GENOMIC DNA]</scope>
    <source>
        <strain evidence="14">wild</strain>
    </source>
</reference>
<dbReference type="InterPro" id="IPR035979">
    <property type="entry name" value="RBD_domain_sf"/>
</dbReference>
<evidence type="ECO:0000256" key="3">
    <source>
        <dbReference type="ARBA" id="ARBA00022679"/>
    </source>
</evidence>
<dbReference type="Gene3D" id="3.40.220.10">
    <property type="entry name" value="Leucine Aminopeptidase, subunit E, domain 1"/>
    <property type="match status" value="3"/>
</dbReference>
<evidence type="ECO:0000256" key="5">
    <source>
        <dbReference type="ARBA" id="ARBA00023242"/>
    </source>
</evidence>
<dbReference type="PROSITE" id="PS50102">
    <property type="entry name" value="RRM"/>
    <property type="match status" value="1"/>
</dbReference>
<dbReference type="PROSITE" id="PS51154">
    <property type="entry name" value="MACRO"/>
    <property type="match status" value="3"/>
</dbReference>
<dbReference type="GO" id="GO:0005737">
    <property type="term" value="C:cytoplasm"/>
    <property type="evidence" value="ECO:0007669"/>
    <property type="project" value="TreeGrafter"/>
</dbReference>